<evidence type="ECO:0008006" key="4">
    <source>
        <dbReference type="Google" id="ProtNLM"/>
    </source>
</evidence>
<gene>
    <name evidence="2" type="ORF">AWR27_13065</name>
</gene>
<dbReference type="STRING" id="1178516.AWR27_13065"/>
<keyword evidence="1" id="KW-0472">Membrane</keyword>
<dbReference type="Proteomes" id="UP000187941">
    <property type="component" value="Chromosome"/>
</dbReference>
<name>A0A1P9X4C4_9BACT</name>
<evidence type="ECO:0000256" key="1">
    <source>
        <dbReference type="SAM" id="Phobius"/>
    </source>
</evidence>
<accession>A0A1P9X4C4</accession>
<keyword evidence="1" id="KW-1133">Transmembrane helix</keyword>
<feature type="transmembrane region" description="Helical" evidence="1">
    <location>
        <begin position="14"/>
        <end position="33"/>
    </location>
</feature>
<dbReference type="EMBL" id="CP014263">
    <property type="protein sequence ID" value="AQG82479.1"/>
    <property type="molecule type" value="Genomic_DNA"/>
</dbReference>
<keyword evidence="3" id="KW-1185">Reference proteome</keyword>
<evidence type="ECO:0000313" key="3">
    <source>
        <dbReference type="Proteomes" id="UP000187941"/>
    </source>
</evidence>
<proteinExistence type="predicted"/>
<keyword evidence="1" id="KW-0812">Transmembrane</keyword>
<organism evidence="2 3">
    <name type="scientific">Spirosoma montaniterrae</name>
    <dbReference type="NCBI Taxonomy" id="1178516"/>
    <lineage>
        <taxon>Bacteria</taxon>
        <taxon>Pseudomonadati</taxon>
        <taxon>Bacteroidota</taxon>
        <taxon>Cytophagia</taxon>
        <taxon>Cytophagales</taxon>
        <taxon>Cytophagaceae</taxon>
        <taxon>Spirosoma</taxon>
    </lineage>
</organism>
<reference evidence="2 3" key="1">
    <citation type="submission" date="2016-01" db="EMBL/GenBank/DDBJ databases">
        <authorList>
            <person name="Oliw E.H."/>
        </authorList>
    </citation>
    <scope>NUCLEOTIDE SEQUENCE [LARGE SCALE GENOMIC DNA]</scope>
    <source>
        <strain evidence="2 3">DY10</strain>
    </source>
</reference>
<dbReference type="AlphaFoldDB" id="A0A1P9X4C4"/>
<protein>
    <recommendedName>
        <fullName evidence="4">DUF1570 domain-containing protein</fullName>
    </recommendedName>
</protein>
<evidence type="ECO:0000313" key="2">
    <source>
        <dbReference type="EMBL" id="AQG82479.1"/>
    </source>
</evidence>
<dbReference type="KEGG" id="smon:AWR27_13065"/>
<sequence>MNCDRKAKVLLHFIRRYLLPLLIALPIGFVWLYPQLLRCMRVGASDAFQTLPGVPGVYVSRMATVRQQTQLREHIKTARARIRRFWGDQRGRAVLIYCPQQADYERYCIGGEGAGCSLGTPWGESFLVLGPEGNNADVMAHELCHDELFARLGWWRVKQQIPVWFNEGLALMVDYRFTDPAVWEQPGQLPPEHADSELMPLAPPAMRPLTSLETTRDFFGGDYDDVMLAYQTAADEVSRWLLVAGRSGVPALTNAVANGENFGVVYRRLERDKRNPAPVK</sequence>